<feature type="transmembrane region" description="Helical" evidence="1">
    <location>
        <begin position="29"/>
        <end position="47"/>
    </location>
</feature>
<proteinExistence type="predicted"/>
<comment type="caution">
    <text evidence="2">The sequence shown here is derived from an EMBL/GenBank/DDBJ whole genome shotgun (WGS) entry which is preliminary data.</text>
</comment>
<evidence type="ECO:0000313" key="2">
    <source>
        <dbReference type="EMBL" id="MEN3238658.1"/>
    </source>
</evidence>
<keyword evidence="3" id="KW-1185">Reference proteome</keyword>
<protein>
    <recommendedName>
        <fullName evidence="4">GlsB/YeaQ/YmgE family stress response membrane protein</fullName>
    </recommendedName>
</protein>
<keyword evidence="1" id="KW-1133">Transmembrane helix</keyword>
<sequence length="48" mass="4714">MRDLLIGSALGVVAGVVAAVSIKLGHDVGTSEVVGVIAVLLVIGIAIF</sequence>
<dbReference type="EMBL" id="JAQYXP010000006">
    <property type="protein sequence ID" value="MEN3238658.1"/>
    <property type="molecule type" value="Genomic_DNA"/>
</dbReference>
<organism evidence="2 3">
    <name type="scientific">Methylobacterium ajmalii</name>
    <dbReference type="NCBI Taxonomy" id="2738439"/>
    <lineage>
        <taxon>Bacteria</taxon>
        <taxon>Pseudomonadati</taxon>
        <taxon>Pseudomonadota</taxon>
        <taxon>Alphaproteobacteria</taxon>
        <taxon>Hyphomicrobiales</taxon>
        <taxon>Methylobacteriaceae</taxon>
        <taxon>Methylobacterium</taxon>
    </lineage>
</organism>
<evidence type="ECO:0008006" key="4">
    <source>
        <dbReference type="Google" id="ProtNLM"/>
    </source>
</evidence>
<name>A0ABV0A4X1_9HYPH</name>
<reference evidence="2 3" key="1">
    <citation type="journal article" date="2023" name="PLoS ONE">
        <title>Complete genome assembly of Hawai'i environmental nontuberculous mycobacteria reveals unexpected co-isolation with methylobacteria.</title>
        <authorList>
            <person name="Hendrix J."/>
            <person name="Epperson L.E."/>
            <person name="Tong E.I."/>
            <person name="Chan Y.L."/>
            <person name="Hasan N.A."/>
            <person name="Dawrs S.N."/>
            <person name="Norton G.J."/>
            <person name="Virdi R."/>
            <person name="Crooks J.L."/>
            <person name="Chan E.D."/>
            <person name="Honda J.R."/>
            <person name="Strong M."/>
        </authorList>
    </citation>
    <scope>NUCLEOTIDE SEQUENCE [LARGE SCALE GENOMIC DNA]</scope>
    <source>
        <strain evidence="2 3">NJH_HI04-1</strain>
    </source>
</reference>
<keyword evidence="1" id="KW-0472">Membrane</keyword>
<evidence type="ECO:0000256" key="1">
    <source>
        <dbReference type="SAM" id="Phobius"/>
    </source>
</evidence>
<accession>A0ABV0A4X1</accession>
<dbReference type="RefSeq" id="WP_346013784.1">
    <property type="nucleotide sequence ID" value="NZ_JAQYXP010000006.1"/>
</dbReference>
<dbReference type="Proteomes" id="UP001407347">
    <property type="component" value="Unassembled WGS sequence"/>
</dbReference>
<gene>
    <name evidence="2" type="ORF">PUR29_35030</name>
</gene>
<keyword evidence="1" id="KW-0812">Transmembrane</keyword>
<evidence type="ECO:0000313" key="3">
    <source>
        <dbReference type="Proteomes" id="UP001407347"/>
    </source>
</evidence>